<dbReference type="PATRIC" id="fig|65700.7.peg.1069"/>
<dbReference type="Proteomes" id="UP000033924">
    <property type="component" value="Unassembled WGS sequence"/>
</dbReference>
<evidence type="ECO:0000313" key="1">
    <source>
        <dbReference type="EMBL" id="KKF34816.1"/>
    </source>
</evidence>
<gene>
    <name evidence="1" type="ORF">SY86_04245</name>
</gene>
<dbReference type="EMBL" id="JXNU01000003">
    <property type="protein sequence ID" value="KKF34816.1"/>
    <property type="molecule type" value="Genomic_DNA"/>
</dbReference>
<name>A0A0M2KCU1_9GAMM</name>
<dbReference type="AlphaFoldDB" id="A0A0M2KCU1"/>
<accession>A0A0M2KCU1</accession>
<evidence type="ECO:0000313" key="2">
    <source>
        <dbReference type="Proteomes" id="UP000033924"/>
    </source>
</evidence>
<organism evidence="1 2">
    <name type="scientific">Erwinia tracheiphila</name>
    <dbReference type="NCBI Taxonomy" id="65700"/>
    <lineage>
        <taxon>Bacteria</taxon>
        <taxon>Pseudomonadati</taxon>
        <taxon>Pseudomonadota</taxon>
        <taxon>Gammaproteobacteria</taxon>
        <taxon>Enterobacterales</taxon>
        <taxon>Erwiniaceae</taxon>
        <taxon>Erwinia</taxon>
    </lineage>
</organism>
<protein>
    <submittedName>
        <fullName evidence="1">Uncharacterized protein</fullName>
    </submittedName>
</protein>
<sequence length="64" mass="7337">MSIANTQYEFKNGEADFIIKGTLCSTNVNYKKVSKLITKIKSFKPVKDDSILKFTRGKSMRRNC</sequence>
<keyword evidence="2" id="KW-1185">Reference proteome</keyword>
<proteinExistence type="predicted"/>
<comment type="caution">
    <text evidence="1">The sequence shown here is derived from an EMBL/GenBank/DDBJ whole genome shotgun (WGS) entry which is preliminary data.</text>
</comment>
<reference evidence="1 2" key="1">
    <citation type="submission" date="2015-01" db="EMBL/GenBank/DDBJ databases">
        <title>Erwinia tracheiphila.</title>
        <authorList>
            <person name="Shapiro L.R."/>
        </authorList>
    </citation>
    <scope>NUCLEOTIDE SEQUENCE [LARGE SCALE GENOMIC DNA]</scope>
    <source>
        <strain evidence="1 2">BuffGH</strain>
    </source>
</reference>